<feature type="transmembrane region" description="Helical" evidence="1">
    <location>
        <begin position="85"/>
        <end position="104"/>
    </location>
</feature>
<feature type="transmembrane region" description="Helical" evidence="1">
    <location>
        <begin position="44"/>
        <end position="64"/>
    </location>
</feature>
<evidence type="ECO:0000313" key="3">
    <source>
        <dbReference type="Proteomes" id="UP000030528"/>
    </source>
</evidence>
<reference evidence="2 3" key="1">
    <citation type="submission" date="2013-08" db="EMBL/GenBank/DDBJ databases">
        <authorList>
            <person name="Huang J."/>
            <person name="Wang G."/>
        </authorList>
    </citation>
    <scope>NUCLEOTIDE SEQUENCE [LARGE SCALE GENOMIC DNA]</scope>
    <source>
        <strain evidence="2 3">JSM 076056</strain>
    </source>
</reference>
<keyword evidence="1" id="KW-0812">Transmembrane</keyword>
<keyword evidence="1" id="KW-0472">Membrane</keyword>
<name>A0A0A5GK68_9BACI</name>
<dbReference type="Pfam" id="PF11188">
    <property type="entry name" value="DUF2975"/>
    <property type="match status" value="1"/>
</dbReference>
<keyword evidence="3" id="KW-1185">Reference proteome</keyword>
<evidence type="ECO:0000313" key="2">
    <source>
        <dbReference type="EMBL" id="KGX92399.1"/>
    </source>
</evidence>
<organism evidence="2 3">
    <name type="scientific">Pontibacillus halophilus JSM 076056 = DSM 19796</name>
    <dbReference type="NCBI Taxonomy" id="1385510"/>
    <lineage>
        <taxon>Bacteria</taxon>
        <taxon>Bacillati</taxon>
        <taxon>Bacillota</taxon>
        <taxon>Bacilli</taxon>
        <taxon>Bacillales</taxon>
        <taxon>Bacillaceae</taxon>
        <taxon>Pontibacillus</taxon>
    </lineage>
</organism>
<dbReference type="InterPro" id="IPR021354">
    <property type="entry name" value="DUF2975"/>
</dbReference>
<keyword evidence="1" id="KW-1133">Transmembrane helix</keyword>
<protein>
    <submittedName>
        <fullName evidence="2">Membrane protein</fullName>
    </submittedName>
</protein>
<dbReference type="EMBL" id="AVPE01000006">
    <property type="protein sequence ID" value="KGX92399.1"/>
    <property type="molecule type" value="Genomic_DNA"/>
</dbReference>
<gene>
    <name evidence="2" type="ORF">N781_16800</name>
</gene>
<sequence>MKLAIVFIGMIILSLCVFWLPWQSNVLAEMYPEYTYLRLPLLTGIYMTTIPFFIALYQGFKLLTSINHHRAFSTRSVNSLRTIKHCALGIGGLYVIGFVLLITQDAGNPGILLIGLLVMFFSVVIAVFAAILQQLLKSAIDLKSENELTI</sequence>
<accession>A0A0A5GK68</accession>
<evidence type="ECO:0000256" key="1">
    <source>
        <dbReference type="SAM" id="Phobius"/>
    </source>
</evidence>
<proteinExistence type="predicted"/>
<feature type="transmembrane region" description="Helical" evidence="1">
    <location>
        <begin position="110"/>
        <end position="132"/>
    </location>
</feature>
<dbReference type="eggNOG" id="ENOG5032W9Z">
    <property type="taxonomic scope" value="Bacteria"/>
</dbReference>
<dbReference type="STRING" id="1385510.GCA_000425205_02072"/>
<dbReference type="AlphaFoldDB" id="A0A0A5GK68"/>
<comment type="caution">
    <text evidence="2">The sequence shown here is derived from an EMBL/GenBank/DDBJ whole genome shotgun (WGS) entry which is preliminary data.</text>
</comment>
<dbReference type="Proteomes" id="UP000030528">
    <property type="component" value="Unassembled WGS sequence"/>
</dbReference>